<reference evidence="1" key="1">
    <citation type="submission" date="2018-06" db="EMBL/GenBank/DDBJ databases">
        <authorList>
            <person name="Zhirakovskaya E."/>
        </authorList>
    </citation>
    <scope>NUCLEOTIDE SEQUENCE</scope>
</reference>
<protein>
    <recommendedName>
        <fullName evidence="2">Fibronectin type-III domain-containing protein</fullName>
    </recommendedName>
</protein>
<feature type="non-terminal residue" evidence="1">
    <location>
        <position position="1"/>
    </location>
</feature>
<proteinExistence type="predicted"/>
<accession>A0A3B1A9F4</accession>
<dbReference type="InterPro" id="IPR013783">
    <property type="entry name" value="Ig-like_fold"/>
</dbReference>
<dbReference type="Gene3D" id="2.60.40.10">
    <property type="entry name" value="Immunoglobulins"/>
    <property type="match status" value="1"/>
</dbReference>
<dbReference type="SUPFAM" id="SSF49265">
    <property type="entry name" value="Fibronectin type III"/>
    <property type="match status" value="1"/>
</dbReference>
<name>A0A3B1A9F4_9ZZZZ</name>
<dbReference type="AlphaFoldDB" id="A0A3B1A9F4"/>
<dbReference type="EMBL" id="UOFP01000323">
    <property type="protein sequence ID" value="VAW90374.1"/>
    <property type="molecule type" value="Genomic_DNA"/>
</dbReference>
<evidence type="ECO:0008006" key="2">
    <source>
        <dbReference type="Google" id="ProtNLM"/>
    </source>
</evidence>
<dbReference type="InterPro" id="IPR036116">
    <property type="entry name" value="FN3_sf"/>
</dbReference>
<evidence type="ECO:0000313" key="1">
    <source>
        <dbReference type="EMBL" id="VAW90374.1"/>
    </source>
</evidence>
<organism evidence="1">
    <name type="scientific">hydrothermal vent metagenome</name>
    <dbReference type="NCBI Taxonomy" id="652676"/>
    <lineage>
        <taxon>unclassified sequences</taxon>
        <taxon>metagenomes</taxon>
        <taxon>ecological metagenomes</taxon>
    </lineage>
</organism>
<sequence>VAPSTRTDQTALLLSEIAGYRIYHGDSSNSLNVVKTITNSSTTQHMLNALQPGTHYVAITTYDTYGTESEKSAVQSKVIQ</sequence>
<gene>
    <name evidence="1" type="ORF">MNBD_GAMMA18-1589</name>
</gene>